<keyword evidence="1" id="KW-0732">Signal</keyword>
<dbReference type="RefSeq" id="WP_045051231.1">
    <property type="nucleotide sequence ID" value="NZ_CP024028.1"/>
</dbReference>
<dbReference type="GeneID" id="66366427"/>
<feature type="chain" id="PRO_5011299236" evidence="1">
    <location>
        <begin position="19"/>
        <end position="101"/>
    </location>
</feature>
<sequence>MRRALWLLALTPSLLAMAAQPWEKGVLVEVGAYPLVKLGIERSDGAVLAIRPAEAGKGLDQAALKRLRRQLGHEIRYRAAGYADSPVYGREVILQQAEAER</sequence>
<evidence type="ECO:0000256" key="1">
    <source>
        <dbReference type="SAM" id="SignalP"/>
    </source>
</evidence>
<organism evidence="2 3">
    <name type="scientific">Chromobacterium violaceum</name>
    <dbReference type="NCBI Taxonomy" id="536"/>
    <lineage>
        <taxon>Bacteria</taxon>
        <taxon>Pseudomonadati</taxon>
        <taxon>Pseudomonadota</taxon>
        <taxon>Betaproteobacteria</taxon>
        <taxon>Neisseriales</taxon>
        <taxon>Chromobacteriaceae</taxon>
        <taxon>Chromobacterium</taxon>
    </lineage>
</organism>
<name>A0A202BG39_CHRVL</name>
<keyword evidence="3" id="KW-1185">Reference proteome</keyword>
<dbReference type="Proteomes" id="UP000196342">
    <property type="component" value="Unassembled WGS sequence"/>
</dbReference>
<dbReference type="EMBL" id="NHOO01000002">
    <property type="protein sequence ID" value="OVE50301.1"/>
    <property type="molecule type" value="Genomic_DNA"/>
</dbReference>
<feature type="signal peptide" evidence="1">
    <location>
        <begin position="1"/>
        <end position="18"/>
    </location>
</feature>
<protein>
    <submittedName>
        <fullName evidence="2">Uncharacterized protein</fullName>
    </submittedName>
</protein>
<gene>
    <name evidence="2" type="ORF">CBW21_03385</name>
</gene>
<dbReference type="AlphaFoldDB" id="A0A202BG39"/>
<reference evidence="2 3" key="1">
    <citation type="submission" date="2017-05" db="EMBL/GenBank/DDBJ databases">
        <title>Chromobacterium violaceum GHPS1 isolated from Hydrocarbon polluted soil in French Guiana display an awesome secondary metabolite arsenal and a battery of drug and heavy-metal-resistance and detoxification of xenobiotics proteins.</title>
        <authorList>
            <person name="Belbahri L."/>
        </authorList>
    </citation>
    <scope>NUCLEOTIDE SEQUENCE [LARGE SCALE GENOMIC DNA]</scope>
    <source>
        <strain evidence="2 3">GHPS1</strain>
    </source>
</reference>
<accession>A0A202BG39</accession>
<comment type="caution">
    <text evidence="2">The sequence shown here is derived from an EMBL/GenBank/DDBJ whole genome shotgun (WGS) entry which is preliminary data.</text>
</comment>
<evidence type="ECO:0000313" key="2">
    <source>
        <dbReference type="EMBL" id="OVE50301.1"/>
    </source>
</evidence>
<evidence type="ECO:0000313" key="3">
    <source>
        <dbReference type="Proteomes" id="UP000196342"/>
    </source>
</evidence>
<proteinExistence type="predicted"/>